<dbReference type="EMBL" id="JBFDAA010000001">
    <property type="protein sequence ID" value="KAL1140294.1"/>
    <property type="molecule type" value="Genomic_DNA"/>
</dbReference>
<feature type="compositionally biased region" description="Basic and acidic residues" evidence="12">
    <location>
        <begin position="219"/>
        <end position="237"/>
    </location>
</feature>
<organism evidence="14 15">
    <name type="scientific">Ranatra chinensis</name>
    <dbReference type="NCBI Taxonomy" id="642074"/>
    <lineage>
        <taxon>Eukaryota</taxon>
        <taxon>Metazoa</taxon>
        <taxon>Ecdysozoa</taxon>
        <taxon>Arthropoda</taxon>
        <taxon>Hexapoda</taxon>
        <taxon>Insecta</taxon>
        <taxon>Pterygota</taxon>
        <taxon>Neoptera</taxon>
        <taxon>Paraneoptera</taxon>
        <taxon>Hemiptera</taxon>
        <taxon>Heteroptera</taxon>
        <taxon>Panheteroptera</taxon>
        <taxon>Nepomorpha</taxon>
        <taxon>Nepidae</taxon>
        <taxon>Ranatrinae</taxon>
        <taxon>Ranatra</taxon>
    </lineage>
</organism>
<evidence type="ECO:0000313" key="15">
    <source>
        <dbReference type="Proteomes" id="UP001558652"/>
    </source>
</evidence>
<dbReference type="InterPro" id="IPR005636">
    <property type="entry name" value="DTW"/>
</dbReference>
<evidence type="ECO:0000256" key="1">
    <source>
        <dbReference type="ARBA" id="ARBA00004123"/>
    </source>
</evidence>
<evidence type="ECO:0000256" key="8">
    <source>
        <dbReference type="ARBA" id="ARBA00038290"/>
    </source>
</evidence>
<proteinExistence type="inferred from homology"/>
<evidence type="ECO:0000256" key="4">
    <source>
        <dbReference type="ARBA" id="ARBA00022691"/>
    </source>
</evidence>
<evidence type="ECO:0000256" key="3">
    <source>
        <dbReference type="ARBA" id="ARBA00022679"/>
    </source>
</evidence>
<feature type="region of interest" description="Disordered" evidence="12">
    <location>
        <begin position="218"/>
        <end position="237"/>
    </location>
</feature>
<comment type="similarity">
    <text evidence="8">Belongs to the TDD superfamily. DTWD1 family.</text>
</comment>
<protein>
    <recommendedName>
        <fullName evidence="9">tRNA-uridine aminocarboxypropyltransferase 1</fullName>
        <ecNumber evidence="2">2.5.1.25</ecNumber>
    </recommendedName>
    <alternativeName>
        <fullName evidence="10">DTW domain-containing protein 1</fullName>
    </alternativeName>
</protein>
<comment type="subcellular location">
    <subcellularLocation>
        <location evidence="1">Nucleus</location>
    </subcellularLocation>
</comment>
<dbReference type="GO" id="GO:0016432">
    <property type="term" value="F:tRNA-uridine aminocarboxypropyltransferase activity"/>
    <property type="evidence" value="ECO:0007669"/>
    <property type="project" value="UniProtKB-EC"/>
</dbReference>
<keyword evidence="5" id="KW-0819">tRNA processing</keyword>
<evidence type="ECO:0000256" key="10">
    <source>
        <dbReference type="ARBA" id="ARBA00042508"/>
    </source>
</evidence>
<keyword evidence="6" id="KW-0539">Nucleus</keyword>
<dbReference type="PANTHER" id="PTHR15627:SF8">
    <property type="entry name" value="TRNA-URIDINE AMINOCARBOXYPROPYLTRANSFERASE 1"/>
    <property type="match status" value="1"/>
</dbReference>
<feature type="domain" description="DTW" evidence="13">
    <location>
        <begin position="39"/>
        <end position="266"/>
    </location>
</feature>
<dbReference type="EC" id="2.5.1.25" evidence="2"/>
<keyword evidence="3" id="KW-0808">Transferase</keyword>
<gene>
    <name evidence="14" type="ORF">AAG570_000226</name>
</gene>
<dbReference type="GO" id="GO:0005634">
    <property type="term" value="C:nucleus"/>
    <property type="evidence" value="ECO:0007669"/>
    <property type="project" value="UniProtKB-SubCell"/>
</dbReference>
<evidence type="ECO:0000256" key="9">
    <source>
        <dbReference type="ARBA" id="ARBA00039242"/>
    </source>
</evidence>
<name>A0ABD0ZJS1_9HEMI</name>
<evidence type="ECO:0000256" key="6">
    <source>
        <dbReference type="ARBA" id="ARBA00023242"/>
    </source>
</evidence>
<comment type="catalytic activity">
    <reaction evidence="11">
        <text>a uridine in tRNA + S-adenosyl-L-methionine = a 3-[(3S)-3-amino-3-carboxypropyl]uridine in tRNA + S-methyl-5'-thioadenosine + H(+)</text>
        <dbReference type="Rhea" id="RHEA:62432"/>
        <dbReference type="Rhea" id="RHEA-COMP:13339"/>
        <dbReference type="Rhea" id="RHEA-COMP:16092"/>
        <dbReference type="ChEBI" id="CHEBI:15378"/>
        <dbReference type="ChEBI" id="CHEBI:17509"/>
        <dbReference type="ChEBI" id="CHEBI:59789"/>
        <dbReference type="ChEBI" id="CHEBI:65315"/>
        <dbReference type="ChEBI" id="CHEBI:82930"/>
        <dbReference type="EC" id="2.5.1.25"/>
    </reaction>
</comment>
<dbReference type="SMART" id="SM01144">
    <property type="entry name" value="DTW"/>
    <property type="match status" value="1"/>
</dbReference>
<dbReference type="InterPro" id="IPR051521">
    <property type="entry name" value="tRNA_Mod/Golgi_Maint"/>
</dbReference>
<evidence type="ECO:0000256" key="11">
    <source>
        <dbReference type="ARBA" id="ARBA00048718"/>
    </source>
</evidence>
<sequence>METLSCDDSPFENFIISDKWKLLHSLDNRSHCSKCMKSRKYFCYTCYLPVSEIQDQVPYVKLPLKVDIIKHCREIDGKSTAAHAAVIAPNDVTIYTYPRIPNYTPDDKAVLIFPSKEATTVEELILQMKSADSESDGHEDIPFLKVVFIDSTWNQCKGIYKDSRIKSLPCVVLKSRITQFWRHQKGSPRWHLATIEAIHQFFVELNIAMTECEVETGSEDLKKDAEDTGKQLEQETNQRPHCYNGEYDNLLFFFRFMYDKIHTLYDHDTLRSYKRPLE</sequence>
<evidence type="ECO:0000256" key="7">
    <source>
        <dbReference type="ARBA" id="ARBA00037050"/>
    </source>
</evidence>
<keyword evidence="4" id="KW-0949">S-adenosyl-L-methionine</keyword>
<dbReference type="AlphaFoldDB" id="A0ABD0ZJS1"/>
<keyword evidence="15" id="KW-1185">Reference proteome</keyword>
<dbReference type="GO" id="GO:0008033">
    <property type="term" value="P:tRNA processing"/>
    <property type="evidence" value="ECO:0007669"/>
    <property type="project" value="UniProtKB-KW"/>
</dbReference>
<evidence type="ECO:0000259" key="13">
    <source>
        <dbReference type="SMART" id="SM01144"/>
    </source>
</evidence>
<comment type="caution">
    <text evidence="14">The sequence shown here is derived from an EMBL/GenBank/DDBJ whole genome shotgun (WGS) entry which is preliminary data.</text>
</comment>
<evidence type="ECO:0000313" key="14">
    <source>
        <dbReference type="EMBL" id="KAL1140294.1"/>
    </source>
</evidence>
<accession>A0ABD0ZJS1</accession>
<evidence type="ECO:0000256" key="2">
    <source>
        <dbReference type="ARBA" id="ARBA00012386"/>
    </source>
</evidence>
<comment type="function">
    <text evidence="7">Catalyzes the formation of 3-(3-amino-3-carboxypropyl)uridine (acp3U) at position 20 in the D-loop of several cytoplasmic tRNAs (acp3U(20)).</text>
</comment>
<evidence type="ECO:0000256" key="5">
    <source>
        <dbReference type="ARBA" id="ARBA00022694"/>
    </source>
</evidence>
<dbReference type="Pfam" id="PF03942">
    <property type="entry name" value="DTW"/>
    <property type="match status" value="1"/>
</dbReference>
<dbReference type="PANTHER" id="PTHR15627">
    <property type="entry name" value="NATURAL KILLER CELL-SPECIFIC ANTIGEN KLIP1"/>
    <property type="match status" value="1"/>
</dbReference>
<dbReference type="Proteomes" id="UP001558652">
    <property type="component" value="Unassembled WGS sequence"/>
</dbReference>
<reference evidence="14 15" key="1">
    <citation type="submission" date="2024-07" db="EMBL/GenBank/DDBJ databases">
        <title>Chromosome-level genome assembly of the water stick insect Ranatra chinensis (Heteroptera: Nepidae).</title>
        <authorList>
            <person name="Liu X."/>
        </authorList>
    </citation>
    <scope>NUCLEOTIDE SEQUENCE [LARGE SCALE GENOMIC DNA]</scope>
    <source>
        <strain evidence="14">Cailab_2021Rc</strain>
        <tissue evidence="14">Muscle</tissue>
    </source>
</reference>
<evidence type="ECO:0000256" key="12">
    <source>
        <dbReference type="SAM" id="MobiDB-lite"/>
    </source>
</evidence>